<feature type="compositionally biased region" description="Basic residues" evidence="1">
    <location>
        <begin position="1"/>
        <end position="45"/>
    </location>
</feature>
<gene>
    <name evidence="2" type="ORF">FV141_13705</name>
</gene>
<evidence type="ECO:0000256" key="1">
    <source>
        <dbReference type="SAM" id="MobiDB-lite"/>
    </source>
</evidence>
<accession>A0ABX5ZBX7</accession>
<feature type="compositionally biased region" description="Basic and acidic residues" evidence="1">
    <location>
        <begin position="46"/>
        <end position="57"/>
    </location>
</feature>
<organism evidence="2 3">
    <name type="scientific">Dermacoccus abyssi</name>
    <dbReference type="NCBI Taxonomy" id="322596"/>
    <lineage>
        <taxon>Bacteria</taxon>
        <taxon>Bacillati</taxon>
        <taxon>Actinomycetota</taxon>
        <taxon>Actinomycetes</taxon>
        <taxon>Micrococcales</taxon>
        <taxon>Dermacoccaceae</taxon>
        <taxon>Dermacoccus</taxon>
    </lineage>
</organism>
<proteinExistence type="predicted"/>
<dbReference type="InterPro" id="IPR018757">
    <property type="entry name" value="DUF2316"/>
</dbReference>
<keyword evidence="3" id="KW-1185">Reference proteome</keyword>
<evidence type="ECO:0000313" key="3">
    <source>
        <dbReference type="Proteomes" id="UP000323565"/>
    </source>
</evidence>
<feature type="region of interest" description="Disordered" evidence="1">
    <location>
        <begin position="1"/>
        <end position="85"/>
    </location>
</feature>
<dbReference type="EMBL" id="CP043031">
    <property type="protein sequence ID" value="QEH94452.1"/>
    <property type="molecule type" value="Genomic_DNA"/>
</dbReference>
<sequence>MERQAPRRLRGARRDARRRVGLRRRHHGGVQHRRRQHHPHPRRLRSRDGVRAPVVHERRSRSACLPGSADRSLGQHGQLHRPAPALGHRGRTQLREHQDRGVEGARYVVRARHTRDVAQRLTRRVLTDGRLFRLGEAPVGVRERRGRGVSLNSREREVTGEQLRRHVEVLGVSEQALAAWLDLEPQAVEDTVAMRGADPVVVWLMRDGLDALARHRGVDAGGWTVLTDSSRQAAQRWFRLRAVPPVESFKG</sequence>
<dbReference type="Pfam" id="PF10078">
    <property type="entry name" value="DUF2316"/>
    <property type="match status" value="1"/>
</dbReference>
<protein>
    <submittedName>
        <fullName evidence="2">DUF2316 family protein</fullName>
    </submittedName>
</protein>
<name>A0ABX5ZBX7_9MICO</name>
<reference evidence="2 3" key="1">
    <citation type="submission" date="2019-08" db="EMBL/GenBank/DDBJ databases">
        <title>Dermacoccus abyssi strain HZAU 226, whole genome Nanopore sequencing project.</title>
        <authorList>
            <person name="Guo A."/>
            <person name="Zhang X."/>
            <person name="Ruan Y."/>
            <person name="Liu W."/>
            <person name="Chen Q."/>
            <person name="Gu L."/>
        </authorList>
    </citation>
    <scope>NUCLEOTIDE SEQUENCE [LARGE SCALE GENOMIC DNA]</scope>
    <source>
        <strain evidence="2 3">HZAU 226</strain>
    </source>
</reference>
<dbReference type="Proteomes" id="UP000323565">
    <property type="component" value="Chromosome"/>
</dbReference>
<evidence type="ECO:0000313" key="2">
    <source>
        <dbReference type="EMBL" id="QEH94452.1"/>
    </source>
</evidence>